<dbReference type="PROSITE" id="PS51257">
    <property type="entry name" value="PROKAR_LIPOPROTEIN"/>
    <property type="match status" value="1"/>
</dbReference>
<comment type="function">
    <text evidence="4">Has an important function as a repair enzyme for proteins that have been inactivated by oxidation. Catalyzes the reversible oxidation-reduction of methionine sulfoxide in proteins to methionine.</text>
</comment>
<name>A0A518RHS6_9SPHN</name>
<dbReference type="AlphaFoldDB" id="A0A518RHS6"/>
<dbReference type="NCBIfam" id="TIGR00401">
    <property type="entry name" value="msrA"/>
    <property type="match status" value="1"/>
</dbReference>
<dbReference type="KEGG" id="ssua:FPZ54_13795"/>
<keyword evidence="7" id="KW-1185">Reference proteome</keyword>
<dbReference type="HAMAP" id="MF_01401">
    <property type="entry name" value="MsrA"/>
    <property type="match status" value="1"/>
</dbReference>
<protein>
    <recommendedName>
        <fullName evidence="4">Peptide methionine sulfoxide reductase MsrA</fullName>
        <shortName evidence="4">Protein-methionine-S-oxide reductase</shortName>
        <ecNumber evidence="4">1.8.4.11</ecNumber>
    </recommendedName>
    <alternativeName>
        <fullName evidence="4">Peptide-methionine (S)-S-oxide reductase</fullName>
        <shortName evidence="4">Peptide Met(O) reductase</shortName>
    </alternativeName>
</protein>
<dbReference type="Proteomes" id="UP000318055">
    <property type="component" value="Chromosome"/>
</dbReference>
<dbReference type="InterPro" id="IPR002569">
    <property type="entry name" value="Met_Sox_Rdtase_MsrA_dom"/>
</dbReference>
<dbReference type="EC" id="1.8.4.11" evidence="4"/>
<evidence type="ECO:0000256" key="2">
    <source>
        <dbReference type="ARBA" id="ARBA00047806"/>
    </source>
</evidence>
<evidence type="ECO:0000313" key="7">
    <source>
        <dbReference type="Proteomes" id="UP000318055"/>
    </source>
</evidence>
<dbReference type="SUPFAM" id="SSF55068">
    <property type="entry name" value="Peptide methionine sulfoxide reductase"/>
    <property type="match status" value="1"/>
</dbReference>
<proteinExistence type="inferred from homology"/>
<dbReference type="InterPro" id="IPR036509">
    <property type="entry name" value="Met_Sox_Rdtase_MsrA_sf"/>
</dbReference>
<evidence type="ECO:0000256" key="3">
    <source>
        <dbReference type="ARBA" id="ARBA00048782"/>
    </source>
</evidence>
<reference evidence="6 7" key="1">
    <citation type="submission" date="2019-07" db="EMBL/GenBank/DDBJ databases">
        <title>Sphingomonas alkalisoli sp. nov., isolated from rhizosphere soil of Suaedae salsa.</title>
        <authorList>
            <person name="Zhang H."/>
            <person name="Xu L."/>
            <person name="Zhang J.-X."/>
            <person name="Sun J.-Q."/>
        </authorList>
    </citation>
    <scope>NUCLEOTIDE SEQUENCE [LARGE SCALE GENOMIC DNA]</scope>
    <source>
        <strain evidence="6 7">XS-10</strain>
    </source>
</reference>
<gene>
    <name evidence="4 6" type="primary">msrA</name>
    <name evidence="6" type="ORF">FPZ54_13795</name>
</gene>
<dbReference type="Pfam" id="PF01625">
    <property type="entry name" value="PMSR"/>
    <property type="match status" value="1"/>
</dbReference>
<feature type="active site" evidence="4">
    <location>
        <position position="52"/>
    </location>
</feature>
<dbReference type="Gene3D" id="3.30.1060.10">
    <property type="entry name" value="Peptide methionine sulphoxide reductase MsrA"/>
    <property type="match status" value="1"/>
</dbReference>
<evidence type="ECO:0000259" key="5">
    <source>
        <dbReference type="Pfam" id="PF01625"/>
    </source>
</evidence>
<dbReference type="GO" id="GO:0008113">
    <property type="term" value="F:peptide-methionine (S)-S-oxide reductase activity"/>
    <property type="evidence" value="ECO:0007669"/>
    <property type="project" value="UniProtKB-UniRule"/>
</dbReference>
<dbReference type="GO" id="GO:0033744">
    <property type="term" value="F:L-methionine:thioredoxin-disulfide S-oxidoreductase activity"/>
    <property type="evidence" value="ECO:0007669"/>
    <property type="project" value="RHEA"/>
</dbReference>
<organism evidence="6 7">
    <name type="scientific">Sphingomonas suaedae</name>
    <dbReference type="NCBI Taxonomy" id="2599297"/>
    <lineage>
        <taxon>Bacteria</taxon>
        <taxon>Pseudomonadati</taxon>
        <taxon>Pseudomonadota</taxon>
        <taxon>Alphaproteobacteria</taxon>
        <taxon>Sphingomonadales</taxon>
        <taxon>Sphingomonadaceae</taxon>
        <taxon>Sphingomonas</taxon>
    </lineage>
</organism>
<dbReference type="PANTHER" id="PTHR43774:SF1">
    <property type="entry name" value="PEPTIDE METHIONINE SULFOXIDE REDUCTASE MSRA 2"/>
    <property type="match status" value="1"/>
</dbReference>
<evidence type="ECO:0000256" key="4">
    <source>
        <dbReference type="HAMAP-Rule" id="MF_01401"/>
    </source>
</evidence>
<evidence type="ECO:0000313" key="6">
    <source>
        <dbReference type="EMBL" id="QDX26969.1"/>
    </source>
</evidence>
<comment type="catalytic activity">
    <reaction evidence="2 4">
        <text>L-methionyl-[protein] + [thioredoxin]-disulfide + H2O = L-methionyl-(S)-S-oxide-[protein] + [thioredoxin]-dithiol</text>
        <dbReference type="Rhea" id="RHEA:14217"/>
        <dbReference type="Rhea" id="RHEA-COMP:10698"/>
        <dbReference type="Rhea" id="RHEA-COMP:10700"/>
        <dbReference type="Rhea" id="RHEA-COMP:12313"/>
        <dbReference type="Rhea" id="RHEA-COMP:12315"/>
        <dbReference type="ChEBI" id="CHEBI:15377"/>
        <dbReference type="ChEBI" id="CHEBI:16044"/>
        <dbReference type="ChEBI" id="CHEBI:29950"/>
        <dbReference type="ChEBI" id="CHEBI:44120"/>
        <dbReference type="ChEBI" id="CHEBI:50058"/>
        <dbReference type="EC" id="1.8.4.11"/>
    </reaction>
</comment>
<dbReference type="OrthoDB" id="4174719at2"/>
<dbReference type="PANTHER" id="PTHR43774">
    <property type="entry name" value="PEPTIDE METHIONINE SULFOXIDE REDUCTASE"/>
    <property type="match status" value="1"/>
</dbReference>
<feature type="domain" description="Peptide methionine sulphoxide reductase MsrA" evidence="5">
    <location>
        <begin position="46"/>
        <end position="194"/>
    </location>
</feature>
<evidence type="ECO:0000256" key="1">
    <source>
        <dbReference type="ARBA" id="ARBA00023002"/>
    </source>
</evidence>
<keyword evidence="1 4" id="KW-0560">Oxidoreductase</keyword>
<comment type="catalytic activity">
    <reaction evidence="3 4">
        <text>[thioredoxin]-disulfide + L-methionine + H2O = L-methionine (S)-S-oxide + [thioredoxin]-dithiol</text>
        <dbReference type="Rhea" id="RHEA:19993"/>
        <dbReference type="Rhea" id="RHEA-COMP:10698"/>
        <dbReference type="Rhea" id="RHEA-COMP:10700"/>
        <dbReference type="ChEBI" id="CHEBI:15377"/>
        <dbReference type="ChEBI" id="CHEBI:29950"/>
        <dbReference type="ChEBI" id="CHEBI:50058"/>
        <dbReference type="ChEBI" id="CHEBI:57844"/>
        <dbReference type="ChEBI" id="CHEBI:58772"/>
        <dbReference type="EC" id="1.8.4.11"/>
    </reaction>
</comment>
<comment type="similarity">
    <text evidence="4">Belongs to the MsrA Met sulfoxide reductase family.</text>
</comment>
<dbReference type="EMBL" id="CP042239">
    <property type="protein sequence ID" value="QDX26969.1"/>
    <property type="molecule type" value="Genomic_DNA"/>
</dbReference>
<accession>A0A518RHS6</accession>
<sequence>MTFLPKDPNSMRTPTVILAVVGIAACSAATPDQAPAQTPQNRQANMVIATGCFWCTESDFDKVPGVLATTSGYIGGNTANPTYEQVSAGGTGHIEAVRVIYDPSRVSYATLARHALRTSDPTDGGGQFCDRGDQYRPAIFFGDASERKTAVAATAEAAKALGKPIATDILPRTRFFSAEGYHQNYYTKNPLRYRYYRLSCGRDARIKELWG</sequence>